<keyword evidence="11" id="KW-1185">Reference proteome</keyword>
<dbReference type="InterPro" id="IPR041418">
    <property type="entry name" value="SAM_3"/>
</dbReference>
<organism evidence="10 11">
    <name type="scientific">Mytilus coruscus</name>
    <name type="common">Sea mussel</name>
    <dbReference type="NCBI Taxonomy" id="42192"/>
    <lineage>
        <taxon>Eukaryota</taxon>
        <taxon>Metazoa</taxon>
        <taxon>Spiralia</taxon>
        <taxon>Lophotrochozoa</taxon>
        <taxon>Mollusca</taxon>
        <taxon>Bivalvia</taxon>
        <taxon>Autobranchia</taxon>
        <taxon>Pteriomorphia</taxon>
        <taxon>Mytilida</taxon>
        <taxon>Mytiloidea</taxon>
        <taxon>Mytilidae</taxon>
        <taxon>Mytilinae</taxon>
        <taxon>Mytilus</taxon>
    </lineage>
</organism>
<comment type="similarity">
    <text evidence="2">Belongs to the grh/CP2 family. CP2 subfamily.</text>
</comment>
<evidence type="ECO:0000256" key="2">
    <source>
        <dbReference type="ARBA" id="ARBA00010852"/>
    </source>
</evidence>
<feature type="compositionally biased region" description="Polar residues" evidence="8">
    <location>
        <begin position="278"/>
        <end position="287"/>
    </location>
</feature>
<dbReference type="PANTHER" id="PTHR11037:SF21">
    <property type="entry name" value="GEMINI, ISOFORM C"/>
    <property type="match status" value="1"/>
</dbReference>
<evidence type="ECO:0000256" key="3">
    <source>
        <dbReference type="ARBA" id="ARBA00023015"/>
    </source>
</evidence>
<dbReference type="Pfam" id="PF25416">
    <property type="entry name" value="GRHL1_C"/>
    <property type="match status" value="1"/>
</dbReference>
<dbReference type="InterPro" id="IPR040167">
    <property type="entry name" value="TF_CP2-like"/>
</dbReference>
<dbReference type="GO" id="GO:0001228">
    <property type="term" value="F:DNA-binding transcription activator activity, RNA polymerase II-specific"/>
    <property type="evidence" value="ECO:0007669"/>
    <property type="project" value="TreeGrafter"/>
</dbReference>
<feature type="region of interest" description="Disordered" evidence="8">
    <location>
        <begin position="189"/>
        <end position="209"/>
    </location>
</feature>
<evidence type="ECO:0000313" key="10">
    <source>
        <dbReference type="EMBL" id="CAC5399996.1"/>
    </source>
</evidence>
<dbReference type="InterPro" id="IPR007604">
    <property type="entry name" value="CP2"/>
</dbReference>
<dbReference type="EMBL" id="CACVKT020006153">
    <property type="protein sequence ID" value="CAC5399996.1"/>
    <property type="molecule type" value="Genomic_DNA"/>
</dbReference>
<accession>A0A6J8CWR6</accession>
<evidence type="ECO:0000259" key="9">
    <source>
        <dbReference type="PROSITE" id="PS51968"/>
    </source>
</evidence>
<dbReference type="Gene3D" id="1.10.150.50">
    <property type="entry name" value="Transcription Factor, Ets-1"/>
    <property type="match status" value="1"/>
</dbReference>
<sequence>MSEALLALPVFKQENLDTGFQYILGAATSPAVKLNEETLTYLNQGQSYEVKMKKLGDLSDFQGKYLKSIIRVCFHERRLQYMEKEQMESWKQTRPGERILELDIPLSYGIIHYKKDTPSLNTIDFIWDPTKECGIYIKVHCISTEFTQKKHGGEKGVPFRIQVETHSYGDEDSKLLHCASCQVKVFKPKGADRKHKTDREKIDKLNETDKDKYQPSYECTVLTQINVDQMASTILQPGPSPPNNSAVFTEPSFSGKNGSFASLSESFAQINTNSPTPTISAVSSPFRCNSEEDSEPKVKSPEIKTSKDKLILDGVPLPSDAIADTVSAWLQANRFTSHVRVFQNFSGPDILRLTRDDLIQICGIADGIRLNNALQSKAVRPRLTIFVCQETDSVYHALYLDTFTSQELIGKLAKLYSVSSQQIAELYCSGPSGIYILITNEVVQNFKDQARFVVEAMKDENSMQYKILLKEMS</sequence>
<dbReference type="SUPFAM" id="SSF47769">
    <property type="entry name" value="SAM/Pointed domain"/>
    <property type="match status" value="1"/>
</dbReference>
<evidence type="ECO:0000256" key="1">
    <source>
        <dbReference type="ARBA" id="ARBA00004123"/>
    </source>
</evidence>
<dbReference type="GO" id="GO:0000978">
    <property type="term" value="F:RNA polymerase II cis-regulatory region sequence-specific DNA binding"/>
    <property type="evidence" value="ECO:0007669"/>
    <property type="project" value="TreeGrafter"/>
</dbReference>
<feature type="domain" description="Grh/CP2 DB" evidence="9">
    <location>
        <begin position="14"/>
        <end position="261"/>
    </location>
</feature>
<dbReference type="OrthoDB" id="9996779at2759"/>
<keyword evidence="3" id="KW-0805">Transcription regulation</keyword>
<gene>
    <name evidence="10" type="ORF">MCOR_34215</name>
</gene>
<dbReference type="Pfam" id="PF04516">
    <property type="entry name" value="CP2"/>
    <property type="match status" value="1"/>
</dbReference>
<keyword evidence="5" id="KW-0804">Transcription</keyword>
<name>A0A6J8CWR6_MYTCO</name>
<dbReference type="InterPro" id="IPR057520">
    <property type="entry name" value="GRHL1/CP2_C"/>
</dbReference>
<dbReference type="PANTHER" id="PTHR11037">
    <property type="entry name" value="TRANSCRIPTION FACTOR CP2"/>
    <property type="match status" value="1"/>
</dbReference>
<evidence type="ECO:0000256" key="6">
    <source>
        <dbReference type="ARBA" id="ARBA00023242"/>
    </source>
</evidence>
<feature type="region of interest" description="Disordered" evidence="8">
    <location>
        <begin position="278"/>
        <end position="302"/>
    </location>
</feature>
<evidence type="ECO:0000313" key="11">
    <source>
        <dbReference type="Proteomes" id="UP000507470"/>
    </source>
</evidence>
<evidence type="ECO:0000256" key="8">
    <source>
        <dbReference type="SAM" id="MobiDB-lite"/>
    </source>
</evidence>
<dbReference type="GO" id="GO:0005634">
    <property type="term" value="C:nucleus"/>
    <property type="evidence" value="ECO:0007669"/>
    <property type="project" value="UniProtKB-SubCell"/>
</dbReference>
<dbReference type="PROSITE" id="PS51968">
    <property type="entry name" value="GRH_CP2_DB"/>
    <property type="match status" value="1"/>
</dbReference>
<dbReference type="AlphaFoldDB" id="A0A6J8CWR6"/>
<evidence type="ECO:0000256" key="4">
    <source>
        <dbReference type="ARBA" id="ARBA00023125"/>
    </source>
</evidence>
<reference evidence="10 11" key="1">
    <citation type="submission" date="2020-06" db="EMBL/GenBank/DDBJ databases">
        <authorList>
            <person name="Li R."/>
            <person name="Bekaert M."/>
        </authorList>
    </citation>
    <scope>NUCLEOTIDE SEQUENCE [LARGE SCALE GENOMIC DNA]</scope>
    <source>
        <strain evidence="11">wild</strain>
    </source>
</reference>
<comment type="subcellular location">
    <subcellularLocation>
        <location evidence="1 7">Nucleus</location>
    </subcellularLocation>
</comment>
<dbReference type="Proteomes" id="UP000507470">
    <property type="component" value="Unassembled WGS sequence"/>
</dbReference>
<protein>
    <submittedName>
        <fullName evidence="10">TFCP2</fullName>
    </submittedName>
</protein>
<evidence type="ECO:0000256" key="5">
    <source>
        <dbReference type="ARBA" id="ARBA00023163"/>
    </source>
</evidence>
<keyword evidence="6 7" id="KW-0539">Nucleus</keyword>
<dbReference type="Pfam" id="PF18016">
    <property type="entry name" value="SAM_3"/>
    <property type="match status" value="1"/>
</dbReference>
<dbReference type="InterPro" id="IPR013761">
    <property type="entry name" value="SAM/pointed_sf"/>
</dbReference>
<proteinExistence type="inferred from homology"/>
<evidence type="ECO:0000256" key="7">
    <source>
        <dbReference type="PROSITE-ProRule" id="PRU01313"/>
    </source>
</evidence>
<keyword evidence="4 7" id="KW-0238">DNA-binding</keyword>